<name>A0A0F9LL62_9ZZZZ</name>
<evidence type="ECO:0000313" key="2">
    <source>
        <dbReference type="EMBL" id="KKM94118.1"/>
    </source>
</evidence>
<evidence type="ECO:0000259" key="1">
    <source>
        <dbReference type="PROSITE" id="PS51186"/>
    </source>
</evidence>
<feature type="domain" description="N-acetyltransferase" evidence="1">
    <location>
        <begin position="16"/>
        <end position="157"/>
    </location>
</feature>
<dbReference type="PROSITE" id="PS51186">
    <property type="entry name" value="GNAT"/>
    <property type="match status" value="1"/>
</dbReference>
<proteinExistence type="predicted"/>
<organism evidence="2">
    <name type="scientific">marine sediment metagenome</name>
    <dbReference type="NCBI Taxonomy" id="412755"/>
    <lineage>
        <taxon>unclassified sequences</taxon>
        <taxon>metagenomes</taxon>
        <taxon>ecological metagenomes</taxon>
    </lineage>
</organism>
<dbReference type="SUPFAM" id="SSF55729">
    <property type="entry name" value="Acyl-CoA N-acyltransferases (Nat)"/>
    <property type="match status" value="1"/>
</dbReference>
<dbReference type="EMBL" id="LAZR01006178">
    <property type="protein sequence ID" value="KKM94118.1"/>
    <property type="molecule type" value="Genomic_DNA"/>
</dbReference>
<dbReference type="Gene3D" id="3.40.630.30">
    <property type="match status" value="1"/>
</dbReference>
<sequence>MIISTKTKQTTKSDLVKIGCDHPLFDQVVAMGTKNSKTLGHFPRGAFIEYGKKGTIIAAHDSNKTLFGYILFSITASKGTIRIVHLCIGENNRGKGIAKLLLDEVRSRFSLQLKGIALSCREDYTEASKFWEKYGFIPRNRSRSRSKQERYLIKWWYDFGNQDLFSWSNENSEKTKALLDANMIIKLRDNDTNEQTGAKYLMADWLVDEIDYYYAQEFYNEIQRDKDKERASRSRSFITQFFGAKSKPETRDEIFNHIQTIVSGNSANDISDKKQLSECIAGGIDYFITTDTNLLESEAGVYEKYGVQILTPTEFILMLDQINNRSNYVSTRIAGVNVDYNQLESREISPLVDCFLRKQRGEKKHELRNTLTSITGNVNGSKVKVIKDKDRKKLGFWAAELKRNVLSIPLIRTNETKIASILFKQLVFDLITYSIENEKLIIEISDRQLDDSDKETLESLGFVFNDWVWTKVALTGVANSVDIFSNNRIPPEFAKNSGLVKRWRNEPKNFTLSLERLFWPIKFSDLDIPTYIIPIKPFWAGQLFDHFRTSSNLFGAAPELAWNRENIYYRSVKPISEEAPARILWYASTSTDRGNLSRSQSIVGCSYLDEVHIGNPKALFQKFKKYGVYEWKDVFDLAKNDIDRDIKALKFSDTEVFKNAVPLEDVGKILLNNERKKNTFASPVIVDTNIFLEIYLKGTGYSNE</sequence>
<dbReference type="AlphaFoldDB" id="A0A0F9LL62"/>
<dbReference type="InterPro" id="IPR016181">
    <property type="entry name" value="Acyl_CoA_acyltransferase"/>
</dbReference>
<reference evidence="2" key="1">
    <citation type="journal article" date="2015" name="Nature">
        <title>Complex archaea that bridge the gap between prokaryotes and eukaryotes.</title>
        <authorList>
            <person name="Spang A."/>
            <person name="Saw J.H."/>
            <person name="Jorgensen S.L."/>
            <person name="Zaremba-Niedzwiedzka K."/>
            <person name="Martijn J."/>
            <person name="Lind A.E."/>
            <person name="van Eijk R."/>
            <person name="Schleper C."/>
            <person name="Guy L."/>
            <person name="Ettema T.J."/>
        </authorList>
    </citation>
    <scope>NUCLEOTIDE SEQUENCE</scope>
</reference>
<dbReference type="Pfam" id="PF13673">
    <property type="entry name" value="Acetyltransf_10"/>
    <property type="match status" value="1"/>
</dbReference>
<protein>
    <recommendedName>
        <fullName evidence="1">N-acetyltransferase domain-containing protein</fullName>
    </recommendedName>
</protein>
<dbReference type="GO" id="GO:0016747">
    <property type="term" value="F:acyltransferase activity, transferring groups other than amino-acyl groups"/>
    <property type="evidence" value="ECO:0007669"/>
    <property type="project" value="InterPro"/>
</dbReference>
<dbReference type="InterPro" id="IPR000182">
    <property type="entry name" value="GNAT_dom"/>
</dbReference>
<dbReference type="CDD" id="cd04301">
    <property type="entry name" value="NAT_SF"/>
    <property type="match status" value="1"/>
</dbReference>
<comment type="caution">
    <text evidence="2">The sequence shown here is derived from an EMBL/GenBank/DDBJ whole genome shotgun (WGS) entry which is preliminary data.</text>
</comment>
<gene>
    <name evidence="2" type="ORF">LCGC14_1201520</name>
</gene>
<accession>A0A0F9LL62</accession>